<dbReference type="OrthoDB" id="448399at2759"/>
<evidence type="ECO:0000313" key="1">
    <source>
        <dbReference type="EMBL" id="KAF2112310.1"/>
    </source>
</evidence>
<accession>A0A6A5YYX0</accession>
<evidence type="ECO:0000313" key="2">
    <source>
        <dbReference type="Proteomes" id="UP000799770"/>
    </source>
</evidence>
<keyword evidence="2" id="KW-1185">Reference proteome</keyword>
<organism evidence="1 2">
    <name type="scientific">Lophiotrema nucula</name>
    <dbReference type="NCBI Taxonomy" id="690887"/>
    <lineage>
        <taxon>Eukaryota</taxon>
        <taxon>Fungi</taxon>
        <taxon>Dikarya</taxon>
        <taxon>Ascomycota</taxon>
        <taxon>Pezizomycotina</taxon>
        <taxon>Dothideomycetes</taxon>
        <taxon>Pleosporomycetidae</taxon>
        <taxon>Pleosporales</taxon>
        <taxon>Lophiotremataceae</taxon>
        <taxon>Lophiotrema</taxon>
    </lineage>
</organism>
<gene>
    <name evidence="1" type="ORF">BDV96DRAFT_580506</name>
</gene>
<proteinExistence type="predicted"/>
<protein>
    <submittedName>
        <fullName evidence="1">Uncharacterized protein</fullName>
    </submittedName>
</protein>
<sequence>MASTTPQTSKLDRHVVVHVATTCDKHGVYVTKDSAEVVEIVGSSWMRRAARSFASVWCLVWFCMSVRASSTP</sequence>
<dbReference type="AlphaFoldDB" id="A0A6A5YYX0"/>
<dbReference type="EMBL" id="ML977331">
    <property type="protein sequence ID" value="KAF2112310.1"/>
    <property type="molecule type" value="Genomic_DNA"/>
</dbReference>
<dbReference type="Proteomes" id="UP000799770">
    <property type="component" value="Unassembled WGS sequence"/>
</dbReference>
<name>A0A6A5YYX0_9PLEO</name>
<reference evidence="1" key="1">
    <citation type="journal article" date="2020" name="Stud. Mycol.">
        <title>101 Dothideomycetes genomes: a test case for predicting lifestyles and emergence of pathogens.</title>
        <authorList>
            <person name="Haridas S."/>
            <person name="Albert R."/>
            <person name="Binder M."/>
            <person name="Bloem J."/>
            <person name="Labutti K."/>
            <person name="Salamov A."/>
            <person name="Andreopoulos B."/>
            <person name="Baker S."/>
            <person name="Barry K."/>
            <person name="Bills G."/>
            <person name="Bluhm B."/>
            <person name="Cannon C."/>
            <person name="Castanera R."/>
            <person name="Culley D."/>
            <person name="Daum C."/>
            <person name="Ezra D."/>
            <person name="Gonzalez J."/>
            <person name="Henrissat B."/>
            <person name="Kuo A."/>
            <person name="Liang C."/>
            <person name="Lipzen A."/>
            <person name="Lutzoni F."/>
            <person name="Magnuson J."/>
            <person name="Mondo S."/>
            <person name="Nolan M."/>
            <person name="Ohm R."/>
            <person name="Pangilinan J."/>
            <person name="Park H.-J."/>
            <person name="Ramirez L."/>
            <person name="Alfaro M."/>
            <person name="Sun H."/>
            <person name="Tritt A."/>
            <person name="Yoshinaga Y."/>
            <person name="Zwiers L.-H."/>
            <person name="Turgeon B."/>
            <person name="Goodwin S."/>
            <person name="Spatafora J."/>
            <person name="Crous P."/>
            <person name="Grigoriev I."/>
        </authorList>
    </citation>
    <scope>NUCLEOTIDE SEQUENCE</scope>
    <source>
        <strain evidence="1">CBS 627.86</strain>
    </source>
</reference>